<accession>A0A518HE90</accession>
<dbReference type="PANTHER" id="PTHR42951">
    <property type="entry name" value="METALLO-BETA-LACTAMASE DOMAIN-CONTAINING"/>
    <property type="match status" value="1"/>
</dbReference>
<dbReference type="AlphaFoldDB" id="A0A518HE90"/>
<dbReference type="InterPro" id="IPR001279">
    <property type="entry name" value="Metallo-B-lactamas"/>
</dbReference>
<dbReference type="SMART" id="SM00849">
    <property type="entry name" value="Lactamase_B"/>
    <property type="match status" value="1"/>
</dbReference>
<dbReference type="RefSeq" id="WP_145278064.1">
    <property type="nucleotide sequence ID" value="NZ_CP036426.1"/>
</dbReference>
<dbReference type="CDD" id="cd07721">
    <property type="entry name" value="yflN-like_MBL-fold"/>
    <property type="match status" value="1"/>
</dbReference>
<dbReference type="EMBL" id="CP036426">
    <property type="protein sequence ID" value="QDV39066.1"/>
    <property type="molecule type" value="Genomic_DNA"/>
</dbReference>
<organism evidence="2 3">
    <name type="scientific">Tautonia plasticadhaerens</name>
    <dbReference type="NCBI Taxonomy" id="2527974"/>
    <lineage>
        <taxon>Bacteria</taxon>
        <taxon>Pseudomonadati</taxon>
        <taxon>Planctomycetota</taxon>
        <taxon>Planctomycetia</taxon>
        <taxon>Isosphaerales</taxon>
        <taxon>Isosphaeraceae</taxon>
        <taxon>Tautonia</taxon>
    </lineage>
</organism>
<gene>
    <name evidence="2" type="primary">yflN</name>
    <name evidence="2" type="ORF">ElP_70290</name>
</gene>
<dbReference type="Pfam" id="PF00753">
    <property type="entry name" value="Lactamase_B"/>
    <property type="match status" value="1"/>
</dbReference>
<sequence length="326" mass="34543">MSTVMQHASHGLGLGPDRWPAPLLDDLAYTRTGIVNLYFVGREGAGDRGWVLVDAGMIGSAGAIERAAAGRFGEGARPSAIVLTHGHFDHVGALEELARRWDAPVYAHTMELPYITGRSSYPPPDPTVGGGLMAGLSWLYPAGPVDVGARARPLPADGSVPGMDGWRWLHTPGHSPGHVSLFRDSDRTLIAGDAFVTTRQESALAVLTQEPGLHGPPRYFTPDWPSAWHSVRELAALDPELAATGHGEPMSGEALRAGLHRLARRFAEEAIPEHGRYVGRSALADHRGVISVPPDVPHPMARLLTGVGVGLLAGVALSALLEGDDD</sequence>
<dbReference type="InterPro" id="IPR036866">
    <property type="entry name" value="RibonucZ/Hydroxyglut_hydro"/>
</dbReference>
<evidence type="ECO:0000313" key="2">
    <source>
        <dbReference type="EMBL" id="QDV39066.1"/>
    </source>
</evidence>
<keyword evidence="2" id="KW-0378">Hydrolase</keyword>
<dbReference type="PANTHER" id="PTHR42951:SF17">
    <property type="entry name" value="METALLO-BETA-LACTAMASE DOMAIN-CONTAINING PROTEIN"/>
    <property type="match status" value="1"/>
</dbReference>
<dbReference type="GO" id="GO:0016787">
    <property type="term" value="F:hydrolase activity"/>
    <property type="evidence" value="ECO:0007669"/>
    <property type="project" value="UniProtKB-KW"/>
</dbReference>
<dbReference type="EC" id="3.-.-.-" evidence="2"/>
<keyword evidence="3" id="KW-1185">Reference proteome</keyword>
<name>A0A518HE90_9BACT</name>
<protein>
    <submittedName>
        <fullName evidence="2">Putative metallo-hydrolase YflN</fullName>
        <ecNumber evidence="2">3.-.-.-</ecNumber>
    </submittedName>
</protein>
<feature type="domain" description="Metallo-beta-lactamase" evidence="1">
    <location>
        <begin position="34"/>
        <end position="246"/>
    </location>
</feature>
<dbReference type="Gene3D" id="3.60.15.10">
    <property type="entry name" value="Ribonuclease Z/Hydroxyacylglutathione hydrolase-like"/>
    <property type="match status" value="1"/>
</dbReference>
<reference evidence="2 3" key="1">
    <citation type="submission" date="2019-02" db="EMBL/GenBank/DDBJ databases">
        <title>Deep-cultivation of Planctomycetes and their phenomic and genomic characterization uncovers novel biology.</title>
        <authorList>
            <person name="Wiegand S."/>
            <person name="Jogler M."/>
            <person name="Boedeker C."/>
            <person name="Pinto D."/>
            <person name="Vollmers J."/>
            <person name="Rivas-Marin E."/>
            <person name="Kohn T."/>
            <person name="Peeters S.H."/>
            <person name="Heuer A."/>
            <person name="Rast P."/>
            <person name="Oberbeckmann S."/>
            <person name="Bunk B."/>
            <person name="Jeske O."/>
            <person name="Meyerdierks A."/>
            <person name="Storesund J.E."/>
            <person name="Kallscheuer N."/>
            <person name="Luecker S."/>
            <person name="Lage O.M."/>
            <person name="Pohl T."/>
            <person name="Merkel B.J."/>
            <person name="Hornburger P."/>
            <person name="Mueller R.-W."/>
            <person name="Bruemmer F."/>
            <person name="Labrenz M."/>
            <person name="Spormann A.M."/>
            <person name="Op den Camp H."/>
            <person name="Overmann J."/>
            <person name="Amann R."/>
            <person name="Jetten M.S.M."/>
            <person name="Mascher T."/>
            <person name="Medema M.H."/>
            <person name="Devos D.P."/>
            <person name="Kaster A.-K."/>
            <person name="Ovreas L."/>
            <person name="Rohde M."/>
            <person name="Galperin M.Y."/>
            <person name="Jogler C."/>
        </authorList>
    </citation>
    <scope>NUCLEOTIDE SEQUENCE [LARGE SCALE GENOMIC DNA]</scope>
    <source>
        <strain evidence="2 3">ElP</strain>
    </source>
</reference>
<dbReference type="OrthoDB" id="9802248at2"/>
<proteinExistence type="predicted"/>
<evidence type="ECO:0000313" key="3">
    <source>
        <dbReference type="Proteomes" id="UP000317835"/>
    </source>
</evidence>
<dbReference type="InterPro" id="IPR050855">
    <property type="entry name" value="NDM-1-like"/>
</dbReference>
<dbReference type="KEGG" id="tpla:ElP_70290"/>
<dbReference type="Proteomes" id="UP000317835">
    <property type="component" value="Chromosome"/>
</dbReference>
<dbReference type="SUPFAM" id="SSF56281">
    <property type="entry name" value="Metallo-hydrolase/oxidoreductase"/>
    <property type="match status" value="1"/>
</dbReference>
<evidence type="ECO:0000259" key="1">
    <source>
        <dbReference type="SMART" id="SM00849"/>
    </source>
</evidence>